<evidence type="ECO:0000259" key="5">
    <source>
        <dbReference type="Pfam" id="PF02278"/>
    </source>
</evidence>
<reference evidence="9" key="1">
    <citation type="submission" date="2016-05" db="EMBL/GenBank/DDBJ databases">
        <title>Paenibacillus oryzae. sp. nov., isolated from the rice root.</title>
        <authorList>
            <person name="Zhang J."/>
            <person name="Zhang X."/>
        </authorList>
    </citation>
    <scope>NUCLEOTIDE SEQUENCE [LARGE SCALE GENOMIC DNA]</scope>
    <source>
        <strain evidence="9">KCTC13222</strain>
    </source>
</reference>
<dbReference type="Gene3D" id="1.50.10.100">
    <property type="entry name" value="Chondroitin AC/alginate lyase"/>
    <property type="match status" value="1"/>
</dbReference>
<dbReference type="Pfam" id="PF02278">
    <property type="entry name" value="Lyase_8"/>
    <property type="match status" value="1"/>
</dbReference>
<feature type="domain" description="Polysaccharide lyase family 8 C-terminal" evidence="6">
    <location>
        <begin position="681"/>
        <end position="749"/>
    </location>
</feature>
<protein>
    <submittedName>
        <fullName evidence="8">Hyaluronate lyase</fullName>
    </submittedName>
</protein>
<evidence type="ECO:0000259" key="7">
    <source>
        <dbReference type="Pfam" id="PF08124"/>
    </source>
</evidence>
<dbReference type="GO" id="GO:0005576">
    <property type="term" value="C:extracellular region"/>
    <property type="evidence" value="ECO:0007669"/>
    <property type="project" value="InterPro"/>
</dbReference>
<dbReference type="Gene3D" id="2.70.98.10">
    <property type="match status" value="1"/>
</dbReference>
<evidence type="ECO:0000256" key="2">
    <source>
        <dbReference type="ARBA" id="ARBA00022729"/>
    </source>
</evidence>
<evidence type="ECO:0000256" key="4">
    <source>
        <dbReference type="PIRSR" id="PIRSR638970-1"/>
    </source>
</evidence>
<dbReference type="AlphaFoldDB" id="A0A1C0ZXR8"/>
<feature type="active site" evidence="4">
    <location>
        <position position="272"/>
    </location>
</feature>
<dbReference type="GO" id="GO:0030246">
    <property type="term" value="F:carbohydrate binding"/>
    <property type="evidence" value="ECO:0007669"/>
    <property type="project" value="InterPro"/>
</dbReference>
<evidence type="ECO:0000259" key="6">
    <source>
        <dbReference type="Pfam" id="PF02884"/>
    </source>
</evidence>
<comment type="similarity">
    <text evidence="1">Belongs to the polysaccharide lyase 8 family.</text>
</comment>
<organism evidence="8 9">
    <name type="scientific">Paenibacillus pectinilyticus</name>
    <dbReference type="NCBI Taxonomy" id="512399"/>
    <lineage>
        <taxon>Bacteria</taxon>
        <taxon>Bacillati</taxon>
        <taxon>Bacillota</taxon>
        <taxon>Bacilli</taxon>
        <taxon>Bacillales</taxon>
        <taxon>Paenibacillaceae</taxon>
        <taxon>Paenibacillus</taxon>
    </lineage>
</organism>
<dbReference type="InterPro" id="IPR008929">
    <property type="entry name" value="Chondroitin_lyas"/>
</dbReference>
<dbReference type="Gene3D" id="2.60.220.10">
    <property type="entry name" value="Polysaccharide lyase family 8-like, C-terminal"/>
    <property type="match status" value="1"/>
</dbReference>
<dbReference type="STRING" id="512399.A8709_21620"/>
<comment type="caution">
    <text evidence="8">The sequence shown here is derived from an EMBL/GenBank/DDBJ whole genome shotgun (WGS) entry which is preliminary data.</text>
</comment>
<dbReference type="Pfam" id="PF08124">
    <property type="entry name" value="Lyase_8_N"/>
    <property type="match status" value="1"/>
</dbReference>
<dbReference type="CDD" id="cd01083">
    <property type="entry name" value="GAG_Lyase"/>
    <property type="match status" value="1"/>
</dbReference>
<dbReference type="PANTHER" id="PTHR38481:SF1">
    <property type="entry name" value="HYALURONATE LYASE"/>
    <property type="match status" value="1"/>
</dbReference>
<evidence type="ECO:0000313" key="9">
    <source>
        <dbReference type="Proteomes" id="UP000093309"/>
    </source>
</evidence>
<dbReference type="PANTHER" id="PTHR38481">
    <property type="entry name" value="HYALURONATE LYASE"/>
    <property type="match status" value="1"/>
</dbReference>
<dbReference type="SUPFAM" id="SSF48230">
    <property type="entry name" value="Chondroitin AC/alginate lyase"/>
    <property type="match status" value="1"/>
</dbReference>
<dbReference type="GO" id="GO:0016837">
    <property type="term" value="F:carbon-oxygen lyase activity, acting on polysaccharides"/>
    <property type="evidence" value="ECO:0007669"/>
    <property type="project" value="UniProtKB-ARBA"/>
</dbReference>
<keyword evidence="3 8" id="KW-0456">Lyase</keyword>
<dbReference type="InterPro" id="IPR004103">
    <property type="entry name" value="Lyase_8_C"/>
</dbReference>
<evidence type="ECO:0000256" key="3">
    <source>
        <dbReference type="ARBA" id="ARBA00023239"/>
    </source>
</evidence>
<gene>
    <name evidence="8" type="ORF">A8709_21620</name>
</gene>
<dbReference type="Proteomes" id="UP000093309">
    <property type="component" value="Unassembled WGS sequence"/>
</dbReference>
<feature type="active site" evidence="4">
    <location>
        <position position="263"/>
    </location>
</feature>
<dbReference type="InterPro" id="IPR038970">
    <property type="entry name" value="Lyase_8"/>
</dbReference>
<evidence type="ECO:0000256" key="1">
    <source>
        <dbReference type="ARBA" id="ARBA00006699"/>
    </source>
</evidence>
<dbReference type="Pfam" id="PF02884">
    <property type="entry name" value="Lyase_8_C"/>
    <property type="match status" value="1"/>
</dbReference>
<dbReference type="InterPro" id="IPR003159">
    <property type="entry name" value="Lyase_8_central_dom"/>
</dbReference>
<dbReference type="SUPFAM" id="SSF74650">
    <property type="entry name" value="Galactose mutarotase-like"/>
    <property type="match status" value="1"/>
</dbReference>
<dbReference type="InterPro" id="IPR012970">
    <property type="entry name" value="Lyase_8_alpha_N"/>
</dbReference>
<keyword evidence="2" id="KW-0732">Signal</keyword>
<dbReference type="GO" id="GO:0005975">
    <property type="term" value="P:carbohydrate metabolic process"/>
    <property type="evidence" value="ECO:0007669"/>
    <property type="project" value="InterPro"/>
</dbReference>
<sequence>MREGVCMAVRCKQGFLWSLILVLFASIVLSISSQRAYAADEYDGLRTKWKGLLAGDSYNTSDPDIADQITAITATANGYWTTLNTSASRTALWTDLTDWTVSSTLTSTYNRLKSMALAYATVGSSLYGNVTLASDINGGLDWMYTNKYNESKNQSDNWWDWQIGTPQLLMDTAILMYDTLSATQLTNYYKPIDKWVADPTKRYNSTTVETGANRSDKAQVVIVRGILGKSTTKIAQGRDALSQIFPYVSSGDGFYTDGSFIQHTNIAYTGSYGNVLIAGLSKLLYVLKGSTWEVTDANVSYVYNWITEAYQPLIYKGAVMDMVRGRAISREDQQDHMIGKSVMASIARLGLSATTTKSNLFKSLIKAWVQQDTSFPNYYANVAIFDITLLKSILSDTAVTPAAELTSNTQYAEMARVVHLRPGFGYGISMSSSRIARYESINSENLHGWHTGDGMTYLYNGDINQFGQGYWPTVNPYRLPGITVDPVTLTNAQGNVSVSTYNFVGGVTDGNYGVAGMRFSSIGSDLTGRKSWFMFGNKIAALGSSITSTSGRTIETIVDNRKLNTSGTNTLTVNGTAKSTNAGWSETMTGVNWAHLDGNVIGSGIGYYFPGSATVYGLREARTGAWSDINTRYSSTPITNSYASLAIQHGVSPTNASYAYVVLPNVTAAQTQTYASNADITVLENSADAQAVKDSSLNAVGINFWNNITKIITVDGANYLTSNKQASVFTKESTSDLEVVVADPTQTNTGTIALEINRTATGINSSDATITVTQLSPTIKLTVNVSGANGKSFKISLQKK</sequence>
<dbReference type="InterPro" id="IPR011013">
    <property type="entry name" value="Gal_mutarotase_sf_dom"/>
</dbReference>
<feature type="domain" description="Polysaccharide lyase 8 N-terminal alpha-helical" evidence="7">
    <location>
        <begin position="49"/>
        <end position="367"/>
    </location>
</feature>
<evidence type="ECO:0000313" key="8">
    <source>
        <dbReference type="EMBL" id="OCT12926.1"/>
    </source>
</evidence>
<accession>A0A1C0ZXR8</accession>
<feature type="domain" description="Polysaccharide lyase family 8 central" evidence="5">
    <location>
        <begin position="409"/>
        <end position="666"/>
    </location>
</feature>
<proteinExistence type="inferred from homology"/>
<name>A0A1C0ZXR8_9BACL</name>
<feature type="active site" evidence="4">
    <location>
        <position position="326"/>
    </location>
</feature>
<keyword evidence="9" id="KW-1185">Reference proteome</keyword>
<dbReference type="InterPro" id="IPR014718">
    <property type="entry name" value="GH-type_carb-bd"/>
</dbReference>
<dbReference type="EMBL" id="LYPC01000026">
    <property type="protein sequence ID" value="OCT12926.1"/>
    <property type="molecule type" value="Genomic_DNA"/>
</dbReference>
<dbReference type="InterPro" id="IPR011071">
    <property type="entry name" value="Lyase_8-like_C"/>
</dbReference>
<dbReference type="SUPFAM" id="SSF49863">
    <property type="entry name" value="Hyaluronate lyase-like, C-terminal domain"/>
    <property type="match status" value="1"/>
</dbReference>